<feature type="compositionally biased region" description="Low complexity" evidence="1">
    <location>
        <begin position="84"/>
        <end position="95"/>
    </location>
</feature>
<dbReference type="EMBL" id="CAUOFW020000803">
    <property type="protein sequence ID" value="CAK9137103.1"/>
    <property type="molecule type" value="Genomic_DNA"/>
</dbReference>
<name>A0ABC8QWH2_9AQUA</name>
<keyword evidence="3" id="KW-1185">Reference proteome</keyword>
<sequence>MQQAELLGSLALKVNTENTDQSLENAWKVLQDFLNQTKEPDMLRFKVSDVNFQLKNFKDLVEELRSSNEGVSSFWRQPALNEESSGSSSYSTGSTLFSHTAGDNTEQSQAELGALHQDLGAELQSIHIGEQNGIGDAENGILSGETTNQVDVIPCFDELKFNHGAVCALSSTEFSSPLQVTPLFRSLAAGIPSPKFSESERNFLLKTLGMDSTSPNPSTIPSQPPPCKRALLHSL</sequence>
<dbReference type="Proteomes" id="UP001642360">
    <property type="component" value="Unassembled WGS sequence"/>
</dbReference>
<evidence type="ECO:0000313" key="2">
    <source>
        <dbReference type="EMBL" id="CAK9137103.1"/>
    </source>
</evidence>
<organism evidence="2 3">
    <name type="scientific">Ilex paraguariensis</name>
    <name type="common">yerba mate</name>
    <dbReference type="NCBI Taxonomy" id="185542"/>
    <lineage>
        <taxon>Eukaryota</taxon>
        <taxon>Viridiplantae</taxon>
        <taxon>Streptophyta</taxon>
        <taxon>Embryophyta</taxon>
        <taxon>Tracheophyta</taxon>
        <taxon>Spermatophyta</taxon>
        <taxon>Magnoliopsida</taxon>
        <taxon>eudicotyledons</taxon>
        <taxon>Gunneridae</taxon>
        <taxon>Pentapetalae</taxon>
        <taxon>asterids</taxon>
        <taxon>campanulids</taxon>
        <taxon>Aquifoliales</taxon>
        <taxon>Aquifoliaceae</taxon>
        <taxon>Ilex</taxon>
    </lineage>
</organism>
<gene>
    <name evidence="2" type="ORF">ILEXP_LOCUS4123</name>
</gene>
<reference evidence="2 3" key="1">
    <citation type="submission" date="2024-02" db="EMBL/GenBank/DDBJ databases">
        <authorList>
            <person name="Vignale AGUSTIN F."/>
            <person name="Sosa J E."/>
            <person name="Modenutti C."/>
        </authorList>
    </citation>
    <scope>NUCLEOTIDE SEQUENCE [LARGE SCALE GENOMIC DNA]</scope>
</reference>
<accession>A0ABC8QWH2</accession>
<evidence type="ECO:0000313" key="3">
    <source>
        <dbReference type="Proteomes" id="UP001642360"/>
    </source>
</evidence>
<evidence type="ECO:0000256" key="1">
    <source>
        <dbReference type="SAM" id="MobiDB-lite"/>
    </source>
</evidence>
<proteinExistence type="predicted"/>
<feature type="compositionally biased region" description="Polar residues" evidence="1">
    <location>
        <begin position="96"/>
        <end position="105"/>
    </location>
</feature>
<protein>
    <submittedName>
        <fullName evidence="2">Uncharacterized protein</fullName>
    </submittedName>
</protein>
<feature type="region of interest" description="Disordered" evidence="1">
    <location>
        <begin position="81"/>
        <end position="105"/>
    </location>
</feature>
<dbReference type="AlphaFoldDB" id="A0ABC8QWH2"/>
<comment type="caution">
    <text evidence="2">The sequence shown here is derived from an EMBL/GenBank/DDBJ whole genome shotgun (WGS) entry which is preliminary data.</text>
</comment>